<name>A0ABP8DPX2_9ACTN</name>
<dbReference type="InterPro" id="IPR011010">
    <property type="entry name" value="DNA_brk_join_enz"/>
</dbReference>
<sequence length="115" mass="12525">MSDSFTKRLRYLIAAAGLSPVRPHDLRHGAASLAHITGADLKTVQDQLGRASIVLTADTYTSVLPATHHKSRRGKRPARTRHRERGSEPRSAAATGRAARPDPRRTPPPLRPDPA</sequence>
<dbReference type="PROSITE" id="PS51898">
    <property type="entry name" value="TYR_RECOMBINASE"/>
    <property type="match status" value="1"/>
</dbReference>
<reference evidence="5" key="1">
    <citation type="journal article" date="2019" name="Int. J. Syst. Evol. Microbiol.">
        <title>The Global Catalogue of Microorganisms (GCM) 10K type strain sequencing project: providing services to taxonomists for standard genome sequencing and annotation.</title>
        <authorList>
            <consortium name="The Broad Institute Genomics Platform"/>
            <consortium name="The Broad Institute Genome Sequencing Center for Infectious Disease"/>
            <person name="Wu L."/>
            <person name="Ma J."/>
        </authorList>
    </citation>
    <scope>NUCLEOTIDE SEQUENCE [LARGE SCALE GENOMIC DNA]</scope>
    <source>
        <strain evidence="5">JCM 17441</strain>
    </source>
</reference>
<dbReference type="InterPro" id="IPR002104">
    <property type="entry name" value="Integrase_catalytic"/>
</dbReference>
<feature type="domain" description="Tyr recombinase" evidence="3">
    <location>
        <begin position="1"/>
        <end position="73"/>
    </location>
</feature>
<feature type="compositionally biased region" description="Basic residues" evidence="2">
    <location>
        <begin position="67"/>
        <end position="84"/>
    </location>
</feature>
<feature type="region of interest" description="Disordered" evidence="2">
    <location>
        <begin position="64"/>
        <end position="115"/>
    </location>
</feature>
<keyword evidence="5" id="KW-1185">Reference proteome</keyword>
<protein>
    <recommendedName>
        <fullName evidence="3">Tyr recombinase domain-containing protein</fullName>
    </recommendedName>
</protein>
<evidence type="ECO:0000256" key="1">
    <source>
        <dbReference type="ARBA" id="ARBA00023172"/>
    </source>
</evidence>
<comment type="caution">
    <text evidence="4">The sequence shown here is derived from an EMBL/GenBank/DDBJ whole genome shotgun (WGS) entry which is preliminary data.</text>
</comment>
<evidence type="ECO:0000313" key="5">
    <source>
        <dbReference type="Proteomes" id="UP001500620"/>
    </source>
</evidence>
<accession>A0ABP8DPX2</accession>
<keyword evidence="1" id="KW-0233">DNA recombination</keyword>
<evidence type="ECO:0000259" key="3">
    <source>
        <dbReference type="PROSITE" id="PS51898"/>
    </source>
</evidence>
<dbReference type="SUPFAM" id="SSF56349">
    <property type="entry name" value="DNA breaking-rejoining enzymes"/>
    <property type="match status" value="1"/>
</dbReference>
<dbReference type="EMBL" id="BAABAT010000045">
    <property type="protein sequence ID" value="GAA4261370.1"/>
    <property type="molecule type" value="Genomic_DNA"/>
</dbReference>
<gene>
    <name evidence="4" type="ORF">GCM10022255_093750</name>
</gene>
<evidence type="ECO:0000313" key="4">
    <source>
        <dbReference type="EMBL" id="GAA4261370.1"/>
    </source>
</evidence>
<dbReference type="Gene3D" id="1.10.443.10">
    <property type="entry name" value="Intergrase catalytic core"/>
    <property type="match status" value="1"/>
</dbReference>
<proteinExistence type="predicted"/>
<organism evidence="4 5">
    <name type="scientific">Dactylosporangium darangshiense</name>
    <dbReference type="NCBI Taxonomy" id="579108"/>
    <lineage>
        <taxon>Bacteria</taxon>
        <taxon>Bacillati</taxon>
        <taxon>Actinomycetota</taxon>
        <taxon>Actinomycetes</taxon>
        <taxon>Micromonosporales</taxon>
        <taxon>Micromonosporaceae</taxon>
        <taxon>Dactylosporangium</taxon>
    </lineage>
</organism>
<feature type="compositionally biased region" description="Low complexity" evidence="2">
    <location>
        <begin position="89"/>
        <end position="98"/>
    </location>
</feature>
<dbReference type="InterPro" id="IPR013762">
    <property type="entry name" value="Integrase-like_cat_sf"/>
</dbReference>
<evidence type="ECO:0000256" key="2">
    <source>
        <dbReference type="SAM" id="MobiDB-lite"/>
    </source>
</evidence>
<dbReference type="RefSeq" id="WP_345138273.1">
    <property type="nucleotide sequence ID" value="NZ_BAABAT010000045.1"/>
</dbReference>
<dbReference type="Proteomes" id="UP001500620">
    <property type="component" value="Unassembled WGS sequence"/>
</dbReference>
<feature type="compositionally biased region" description="Pro residues" evidence="2">
    <location>
        <begin position="106"/>
        <end position="115"/>
    </location>
</feature>
<dbReference type="Pfam" id="PF00589">
    <property type="entry name" value="Phage_integrase"/>
    <property type="match status" value="1"/>
</dbReference>